<evidence type="ECO:0000313" key="10">
    <source>
        <dbReference type="EMBL" id="RXJ63435.1"/>
    </source>
</evidence>
<keyword evidence="6 9" id="KW-0378">Hydrolase</keyword>
<gene>
    <name evidence="9 10" type="primary">cas2</name>
    <name evidence="10" type="ORF">CRV06_06255</name>
</gene>
<feature type="binding site" evidence="9">
    <location>
        <position position="16"/>
    </location>
    <ligand>
        <name>Mg(2+)</name>
        <dbReference type="ChEBI" id="CHEBI:18420"/>
        <note>catalytic</note>
    </ligand>
</feature>
<evidence type="ECO:0000256" key="4">
    <source>
        <dbReference type="ARBA" id="ARBA00022723"/>
    </source>
</evidence>
<keyword evidence="7 9" id="KW-0460">Magnesium</keyword>
<comment type="function">
    <text evidence="9">CRISPR (clustered regularly interspaced short palindromic repeat), is an adaptive immune system that provides protection against mobile genetic elements (viruses, transposable elements and conjugative plasmids). CRISPR clusters contain sequences complementary to antecedent mobile elements and target invading nucleic acids. CRISPR clusters are transcribed and processed into CRISPR RNA (crRNA). Functions as a ssRNA-specific endoribonuclease. Involved in the integration of spacer DNA into the CRISPR cassette.</text>
</comment>
<keyword evidence="8 9" id="KW-0051">Antiviral defense</keyword>
<evidence type="ECO:0000256" key="5">
    <source>
        <dbReference type="ARBA" id="ARBA00022759"/>
    </source>
</evidence>
<dbReference type="EMBL" id="PDKO01000004">
    <property type="protein sequence ID" value="RXJ63435.1"/>
    <property type="molecule type" value="Genomic_DNA"/>
</dbReference>
<organism evidence="10 11">
    <name type="scientific">Halarcobacter anaerophilus</name>
    <dbReference type="NCBI Taxonomy" id="877500"/>
    <lineage>
        <taxon>Bacteria</taxon>
        <taxon>Pseudomonadati</taxon>
        <taxon>Campylobacterota</taxon>
        <taxon>Epsilonproteobacteria</taxon>
        <taxon>Campylobacterales</taxon>
        <taxon>Arcobacteraceae</taxon>
        <taxon>Halarcobacter</taxon>
    </lineage>
</organism>
<keyword evidence="5 9" id="KW-0255">Endonuclease</keyword>
<evidence type="ECO:0000256" key="2">
    <source>
        <dbReference type="ARBA" id="ARBA00009959"/>
    </source>
</evidence>
<evidence type="ECO:0000256" key="7">
    <source>
        <dbReference type="ARBA" id="ARBA00022842"/>
    </source>
</evidence>
<evidence type="ECO:0000256" key="3">
    <source>
        <dbReference type="ARBA" id="ARBA00022722"/>
    </source>
</evidence>
<dbReference type="GO" id="GO:0046872">
    <property type="term" value="F:metal ion binding"/>
    <property type="evidence" value="ECO:0007669"/>
    <property type="project" value="UniProtKB-UniRule"/>
</dbReference>
<dbReference type="Proteomes" id="UP000290191">
    <property type="component" value="Unassembled WGS sequence"/>
</dbReference>
<accession>A0A4Q0Y1S3</accession>
<evidence type="ECO:0000256" key="8">
    <source>
        <dbReference type="ARBA" id="ARBA00023118"/>
    </source>
</evidence>
<dbReference type="EC" id="3.1.-.-" evidence="9"/>
<keyword evidence="4 9" id="KW-0479">Metal-binding</keyword>
<comment type="cofactor">
    <cofactor evidence="1 9">
        <name>Mg(2+)</name>
        <dbReference type="ChEBI" id="CHEBI:18420"/>
    </cofactor>
</comment>
<dbReference type="InterPro" id="IPR019199">
    <property type="entry name" value="Virulence_VapD/CRISPR_Cas2"/>
</dbReference>
<evidence type="ECO:0000313" key="11">
    <source>
        <dbReference type="Proteomes" id="UP000290191"/>
    </source>
</evidence>
<dbReference type="HAMAP" id="MF_01471">
    <property type="entry name" value="Cas2"/>
    <property type="match status" value="1"/>
</dbReference>
<dbReference type="OrthoDB" id="9791737at2"/>
<dbReference type="GO" id="GO:0051607">
    <property type="term" value="P:defense response to virus"/>
    <property type="evidence" value="ECO:0007669"/>
    <property type="project" value="UniProtKB-UniRule"/>
</dbReference>
<dbReference type="GO" id="GO:0016787">
    <property type="term" value="F:hydrolase activity"/>
    <property type="evidence" value="ECO:0007669"/>
    <property type="project" value="UniProtKB-KW"/>
</dbReference>
<protein>
    <recommendedName>
        <fullName evidence="9">CRISPR-associated endoribonuclease Cas2</fullName>
        <ecNumber evidence="9">3.1.-.-</ecNumber>
    </recommendedName>
</protein>
<keyword evidence="3 9" id="KW-0540">Nuclease</keyword>
<dbReference type="NCBIfam" id="TIGR01573">
    <property type="entry name" value="cas2"/>
    <property type="match status" value="1"/>
</dbReference>
<sequence length="110" mass="13019">MKKNSFRIMWIIAAFDLPTDTPKERKAYREFRKKLLENGFNMFQFSIYLKHVPTFAKAKAVTKKIEKDIPKDGSVVFFYLTDKQFGMTDNFIGEKKSNDELPQHTQLLMF</sequence>
<comment type="similarity">
    <text evidence="2 9">Belongs to the CRISPR-associated endoribonuclease Cas2 protein family.</text>
</comment>
<dbReference type="Pfam" id="PF09827">
    <property type="entry name" value="CRISPR_Cas2"/>
    <property type="match status" value="1"/>
</dbReference>
<keyword evidence="11" id="KW-1185">Reference proteome</keyword>
<dbReference type="GO" id="GO:0043571">
    <property type="term" value="P:maintenance of CRISPR repeat elements"/>
    <property type="evidence" value="ECO:0007669"/>
    <property type="project" value="UniProtKB-UniRule"/>
</dbReference>
<evidence type="ECO:0000256" key="6">
    <source>
        <dbReference type="ARBA" id="ARBA00022801"/>
    </source>
</evidence>
<evidence type="ECO:0000256" key="1">
    <source>
        <dbReference type="ARBA" id="ARBA00001946"/>
    </source>
</evidence>
<comment type="caution">
    <text evidence="10">The sequence shown here is derived from an EMBL/GenBank/DDBJ whole genome shotgun (WGS) entry which is preliminary data.</text>
</comment>
<dbReference type="GO" id="GO:0004521">
    <property type="term" value="F:RNA endonuclease activity"/>
    <property type="evidence" value="ECO:0007669"/>
    <property type="project" value="InterPro"/>
</dbReference>
<dbReference type="AlphaFoldDB" id="A0A4Q0Y1S3"/>
<dbReference type="SUPFAM" id="SSF143430">
    <property type="entry name" value="TTP0101/SSO1404-like"/>
    <property type="match status" value="1"/>
</dbReference>
<proteinExistence type="inferred from homology"/>
<reference evidence="10 11" key="1">
    <citation type="submission" date="2017-10" db="EMBL/GenBank/DDBJ databases">
        <title>Genomics of the genus Arcobacter.</title>
        <authorList>
            <person name="Perez-Cataluna A."/>
            <person name="Figueras M.J."/>
        </authorList>
    </citation>
    <scope>NUCLEOTIDE SEQUENCE [LARGE SCALE GENOMIC DNA]</scope>
    <source>
        <strain evidence="10 11">DSM 24636</strain>
    </source>
</reference>
<comment type="subunit">
    <text evidence="9">Homodimer, forms a heterotetramer with a Cas1 homodimer.</text>
</comment>
<dbReference type="InterPro" id="IPR021127">
    <property type="entry name" value="CRISPR_associated_Cas2"/>
</dbReference>
<dbReference type="Gene3D" id="3.30.70.240">
    <property type="match status" value="1"/>
</dbReference>
<evidence type="ECO:0000256" key="9">
    <source>
        <dbReference type="HAMAP-Rule" id="MF_01471"/>
    </source>
</evidence>
<name>A0A4Q0Y1S3_9BACT</name>